<dbReference type="EMBL" id="CP132508">
    <property type="protein sequence ID" value="WPD18123.1"/>
    <property type="molecule type" value="Genomic_DNA"/>
</dbReference>
<keyword evidence="2" id="KW-1185">Reference proteome</keyword>
<accession>A0ABZ0QNX6</accession>
<reference evidence="1 2" key="1">
    <citation type="submission" date="2023-08" db="EMBL/GenBank/DDBJ databases">
        <title>Genome sequence of Thermaerobacter compostii strain Ins1, a spore-forming filamentous bacterium isolated from a deep geothermal reservoir.</title>
        <authorList>
            <person name="Bregnard D."/>
            <person name="Gonzalez D."/>
            <person name="Junier P."/>
        </authorList>
    </citation>
    <scope>NUCLEOTIDE SEQUENCE [LARGE SCALE GENOMIC DNA]</scope>
    <source>
        <strain evidence="1 2">Ins1</strain>
    </source>
</reference>
<gene>
    <name evidence="1" type="ORF">Q5761_06920</name>
</gene>
<evidence type="ECO:0000313" key="1">
    <source>
        <dbReference type="EMBL" id="WPD18123.1"/>
    </source>
</evidence>
<organism evidence="1 2">
    <name type="scientific">Thermaerobacter composti</name>
    <dbReference type="NCBI Taxonomy" id="554949"/>
    <lineage>
        <taxon>Bacteria</taxon>
        <taxon>Bacillati</taxon>
        <taxon>Bacillota</taxon>
        <taxon>Clostridia</taxon>
        <taxon>Eubacteriales</taxon>
        <taxon>Clostridiales Family XVII. Incertae Sedis</taxon>
        <taxon>Thermaerobacter</taxon>
    </lineage>
</organism>
<dbReference type="RefSeq" id="WP_135225597.1">
    <property type="nucleotide sequence ID" value="NZ_CP132508.1"/>
</dbReference>
<name>A0ABZ0QNX6_9FIRM</name>
<dbReference type="Proteomes" id="UP001304683">
    <property type="component" value="Chromosome"/>
</dbReference>
<evidence type="ECO:0000313" key="2">
    <source>
        <dbReference type="Proteomes" id="UP001304683"/>
    </source>
</evidence>
<protein>
    <submittedName>
        <fullName evidence="1">DUF1232 domain-containing protein</fullName>
    </submittedName>
</protein>
<proteinExistence type="predicted"/>
<sequence>MARAWRRRPRPGWRDWLEVIRFLRDPRAGTGPRLVALLAALYLLWPADLLPGLPPLSWLDDAAAVWIAYQVLRHQLQRARRRD</sequence>